<sequence>MTDYIDLALKFGGFTSLDKVYLEKQLHELDDQQKLAFITPPPSVINAYFAELYQKQGQTAATDYYFDISKALDLFQDNPSFAEEKPFVRLNLSGKSYGFAFENDKQVAQVFSEINEPITSSLLFELAQIFPDYKIYQDKHRIKMSPMTFDETDAKDMTPASALLSHVYQLKANVTKITSFNQDELSELLQSQSSQGKVYYGFEQREYIAYITAN</sequence>
<keyword evidence="1" id="KW-0456">Lyase</keyword>
<proteinExistence type="predicted"/>
<evidence type="ECO:0000313" key="2">
    <source>
        <dbReference type="Proteomes" id="UP000238956"/>
    </source>
</evidence>
<reference evidence="1 2" key="2">
    <citation type="submission" date="2018-02" db="EMBL/GenBank/DDBJ databases">
        <title>Whole genome sequencing analysis of Streptococcus pluranimalium isolated from cattle infected mastitis in China.</title>
        <authorList>
            <person name="Zhang J.-R."/>
            <person name="Hu G.-Z."/>
        </authorList>
    </citation>
    <scope>NUCLEOTIDE SEQUENCE [LARGE SCALE GENOMIC DNA]</scope>
    <source>
        <strain evidence="1 2">TH11417</strain>
    </source>
</reference>
<dbReference type="OrthoDB" id="2200206at2"/>
<dbReference type="GO" id="GO:0016829">
    <property type="term" value="F:lyase activity"/>
    <property type="evidence" value="ECO:0007669"/>
    <property type="project" value="UniProtKB-KW"/>
</dbReference>
<dbReference type="Proteomes" id="UP000238956">
    <property type="component" value="Chromosome"/>
</dbReference>
<name>A0A2L0D4D2_9STRE</name>
<dbReference type="GeneID" id="98393446"/>
<evidence type="ECO:0000313" key="1">
    <source>
        <dbReference type="EMBL" id="AUW96677.1"/>
    </source>
</evidence>
<accession>A0A2L0D4D2</accession>
<dbReference type="KEGG" id="splr:C0J00_05920"/>
<gene>
    <name evidence="1" type="ORF">C0J00_05920</name>
</gene>
<keyword evidence="2" id="KW-1185">Reference proteome</keyword>
<dbReference type="EMBL" id="CP025536">
    <property type="protein sequence ID" value="AUW96677.1"/>
    <property type="molecule type" value="Genomic_DNA"/>
</dbReference>
<protein>
    <submittedName>
        <fullName evidence="1">Cystathionine beta-lyase</fullName>
    </submittedName>
</protein>
<reference evidence="1 2" key="1">
    <citation type="submission" date="2017-12" db="EMBL/GenBank/DDBJ databases">
        <authorList>
            <person name="Hurst M.R.H."/>
        </authorList>
    </citation>
    <scope>NUCLEOTIDE SEQUENCE [LARGE SCALE GENOMIC DNA]</scope>
    <source>
        <strain evidence="1 2">TH11417</strain>
    </source>
</reference>
<dbReference type="RefSeq" id="WP_104968004.1">
    <property type="nucleotide sequence ID" value="NZ_CP025536.1"/>
</dbReference>
<organism evidence="1 2">
    <name type="scientific">Streptococcus pluranimalium</name>
    <dbReference type="NCBI Taxonomy" id="82348"/>
    <lineage>
        <taxon>Bacteria</taxon>
        <taxon>Bacillati</taxon>
        <taxon>Bacillota</taxon>
        <taxon>Bacilli</taxon>
        <taxon>Lactobacillales</taxon>
        <taxon>Streptococcaceae</taxon>
        <taxon>Streptococcus</taxon>
    </lineage>
</organism>
<dbReference type="AlphaFoldDB" id="A0A2L0D4D2"/>